<sequence>MHLPNEISNSSDTQRLDINMIHIAEHLIRSCMDFEASTFFKWKLPRTERRLRATPNQDDTQISYTTAFADSIGSLYLKVIDCYNQLQKGLGSLSLDATVFYRTTGHATKLLVEMDDIIGEIGMIRRIQTSQAGAAKTLSTAIWGNLSQLRYLPRDDEDPSEQREVLEAQDERVEKRRKREELYTLAAIRPLLESFSLLEADAVRVRSMLTTLLDLRHREAAIENVLSGKSQSTMLFIFTTITVLFAPLSFVSSLLALEIEDLPGIWRRSPLAAVFVYATLATMALCTLMWLIYKLVAYQVALCRNELPPTSMDGQISKADERGQGAARRANRFPGNGRRLRVTPGRG</sequence>
<dbReference type="Gene3D" id="1.20.58.340">
    <property type="entry name" value="Magnesium transport protein CorA, transmembrane region"/>
    <property type="match status" value="1"/>
</dbReference>
<evidence type="ECO:0000256" key="1">
    <source>
        <dbReference type="SAM" id="MobiDB-lite"/>
    </source>
</evidence>
<reference evidence="3" key="1">
    <citation type="journal article" date="2023" name="Mol. Phylogenet. Evol.">
        <title>Genome-scale phylogeny and comparative genomics of the fungal order Sordariales.</title>
        <authorList>
            <person name="Hensen N."/>
            <person name="Bonometti L."/>
            <person name="Westerberg I."/>
            <person name="Brannstrom I.O."/>
            <person name="Guillou S."/>
            <person name="Cros-Aarteil S."/>
            <person name="Calhoun S."/>
            <person name="Haridas S."/>
            <person name="Kuo A."/>
            <person name="Mondo S."/>
            <person name="Pangilinan J."/>
            <person name="Riley R."/>
            <person name="LaButti K."/>
            <person name="Andreopoulos B."/>
            <person name="Lipzen A."/>
            <person name="Chen C."/>
            <person name="Yan M."/>
            <person name="Daum C."/>
            <person name="Ng V."/>
            <person name="Clum A."/>
            <person name="Steindorff A."/>
            <person name="Ohm R.A."/>
            <person name="Martin F."/>
            <person name="Silar P."/>
            <person name="Natvig D.O."/>
            <person name="Lalanne C."/>
            <person name="Gautier V."/>
            <person name="Ament-Velasquez S.L."/>
            <person name="Kruys A."/>
            <person name="Hutchinson M.I."/>
            <person name="Powell A.J."/>
            <person name="Barry K."/>
            <person name="Miller A.N."/>
            <person name="Grigoriev I.V."/>
            <person name="Debuchy R."/>
            <person name="Gladieux P."/>
            <person name="Hiltunen Thoren M."/>
            <person name="Johannesson H."/>
        </authorList>
    </citation>
    <scope>NUCLEOTIDE SEQUENCE</scope>
    <source>
        <strain evidence="3">CBS 168.71</strain>
    </source>
</reference>
<dbReference type="GeneID" id="87845782"/>
<keyword evidence="2" id="KW-0472">Membrane</keyword>
<name>A0AAE0HLK5_9PEZI</name>
<proteinExistence type="predicted"/>
<reference evidence="3" key="2">
    <citation type="submission" date="2023-06" db="EMBL/GenBank/DDBJ databases">
        <authorList>
            <consortium name="Lawrence Berkeley National Laboratory"/>
            <person name="Haridas S."/>
            <person name="Hensen N."/>
            <person name="Bonometti L."/>
            <person name="Westerberg I."/>
            <person name="Brannstrom I.O."/>
            <person name="Guillou S."/>
            <person name="Cros-Aarteil S."/>
            <person name="Calhoun S."/>
            <person name="Kuo A."/>
            <person name="Mondo S."/>
            <person name="Pangilinan J."/>
            <person name="Riley R."/>
            <person name="Labutti K."/>
            <person name="Andreopoulos B."/>
            <person name="Lipzen A."/>
            <person name="Chen C."/>
            <person name="Yanf M."/>
            <person name="Daum C."/>
            <person name="Ng V."/>
            <person name="Clum A."/>
            <person name="Steindorff A."/>
            <person name="Ohm R."/>
            <person name="Martin F."/>
            <person name="Silar P."/>
            <person name="Natvig D."/>
            <person name="Lalanne C."/>
            <person name="Gautier V."/>
            <person name="Ament-Velasquez S.L."/>
            <person name="Kruys A."/>
            <person name="Hutchinson M.I."/>
            <person name="Powell A.J."/>
            <person name="Barry K."/>
            <person name="Miller A.N."/>
            <person name="Grigoriev I.V."/>
            <person name="Debuchy R."/>
            <person name="Gladieux P."/>
            <person name="Thoren M.H."/>
            <person name="Johannesson H."/>
        </authorList>
    </citation>
    <scope>NUCLEOTIDE SEQUENCE</scope>
    <source>
        <strain evidence="3">CBS 168.71</strain>
    </source>
</reference>
<feature type="region of interest" description="Disordered" evidence="1">
    <location>
        <begin position="313"/>
        <end position="347"/>
    </location>
</feature>
<feature type="transmembrane region" description="Helical" evidence="2">
    <location>
        <begin position="271"/>
        <end position="293"/>
    </location>
</feature>
<evidence type="ECO:0000256" key="2">
    <source>
        <dbReference type="SAM" id="Phobius"/>
    </source>
</evidence>
<comment type="caution">
    <text evidence="3">The sequence shown here is derived from an EMBL/GenBank/DDBJ whole genome shotgun (WGS) entry which is preliminary data.</text>
</comment>
<feature type="transmembrane region" description="Helical" evidence="2">
    <location>
        <begin position="234"/>
        <end position="259"/>
    </location>
</feature>
<protein>
    <submittedName>
        <fullName evidence="3">Uncharacterized protein</fullName>
    </submittedName>
</protein>
<keyword evidence="2" id="KW-0812">Transmembrane</keyword>
<evidence type="ECO:0000313" key="4">
    <source>
        <dbReference type="Proteomes" id="UP001278766"/>
    </source>
</evidence>
<evidence type="ECO:0000313" key="3">
    <source>
        <dbReference type="EMBL" id="KAK3298792.1"/>
    </source>
</evidence>
<dbReference type="AlphaFoldDB" id="A0AAE0HLK5"/>
<organism evidence="3 4">
    <name type="scientific">Chaetomium fimeti</name>
    <dbReference type="NCBI Taxonomy" id="1854472"/>
    <lineage>
        <taxon>Eukaryota</taxon>
        <taxon>Fungi</taxon>
        <taxon>Dikarya</taxon>
        <taxon>Ascomycota</taxon>
        <taxon>Pezizomycotina</taxon>
        <taxon>Sordariomycetes</taxon>
        <taxon>Sordariomycetidae</taxon>
        <taxon>Sordariales</taxon>
        <taxon>Chaetomiaceae</taxon>
        <taxon>Chaetomium</taxon>
    </lineage>
</organism>
<dbReference type="RefSeq" id="XP_062662306.1">
    <property type="nucleotide sequence ID" value="XM_062808834.1"/>
</dbReference>
<keyword evidence="2" id="KW-1133">Transmembrane helix</keyword>
<dbReference type="Proteomes" id="UP001278766">
    <property type="component" value="Unassembled WGS sequence"/>
</dbReference>
<dbReference type="EMBL" id="JAUEPN010000002">
    <property type="protein sequence ID" value="KAK3298792.1"/>
    <property type="molecule type" value="Genomic_DNA"/>
</dbReference>
<gene>
    <name evidence="3" type="ORF">B0H64DRAFT_82546</name>
</gene>
<keyword evidence="4" id="KW-1185">Reference proteome</keyword>
<accession>A0AAE0HLK5</accession>